<evidence type="ECO:0000313" key="2">
    <source>
        <dbReference type="EMBL" id="KZT56150.1"/>
    </source>
</evidence>
<gene>
    <name evidence="2" type="ORF">CALCODRAFT_324214</name>
</gene>
<evidence type="ECO:0000256" key="1">
    <source>
        <dbReference type="SAM" id="MobiDB-lite"/>
    </source>
</evidence>
<name>A0A165F475_9BASI</name>
<dbReference type="AlphaFoldDB" id="A0A165F475"/>
<feature type="compositionally biased region" description="Polar residues" evidence="1">
    <location>
        <begin position="139"/>
        <end position="150"/>
    </location>
</feature>
<accession>A0A165F475</accession>
<feature type="region of interest" description="Disordered" evidence="1">
    <location>
        <begin position="37"/>
        <end position="63"/>
    </location>
</feature>
<sequence length="175" mass="19285">MMRWILHRHLEASSRRGLSGARPVSSRPLGLVLVDPQSAEADGQSRPGCVVPSGGVPASRSGRLPEQNEERWAHIHIHRPPRPPSLSLAHRRTGGRCDPDLPPASFSRRLHHPAVYHSDWAPHPLRPCAPSHAARCTHTHTPGYQSTHKTFPSHRPPFENRMTRLAPAAPPAPPS</sequence>
<proteinExistence type="predicted"/>
<keyword evidence="3" id="KW-1185">Reference proteome</keyword>
<organism evidence="2 3">
    <name type="scientific">Calocera cornea HHB12733</name>
    <dbReference type="NCBI Taxonomy" id="1353952"/>
    <lineage>
        <taxon>Eukaryota</taxon>
        <taxon>Fungi</taxon>
        <taxon>Dikarya</taxon>
        <taxon>Basidiomycota</taxon>
        <taxon>Agaricomycotina</taxon>
        <taxon>Dacrymycetes</taxon>
        <taxon>Dacrymycetales</taxon>
        <taxon>Dacrymycetaceae</taxon>
        <taxon>Calocera</taxon>
    </lineage>
</organism>
<reference evidence="2 3" key="1">
    <citation type="journal article" date="2016" name="Mol. Biol. Evol.">
        <title>Comparative Genomics of Early-Diverging Mushroom-Forming Fungi Provides Insights into the Origins of Lignocellulose Decay Capabilities.</title>
        <authorList>
            <person name="Nagy L.G."/>
            <person name="Riley R."/>
            <person name="Tritt A."/>
            <person name="Adam C."/>
            <person name="Daum C."/>
            <person name="Floudas D."/>
            <person name="Sun H."/>
            <person name="Yadav J.S."/>
            <person name="Pangilinan J."/>
            <person name="Larsson K.H."/>
            <person name="Matsuura K."/>
            <person name="Barry K."/>
            <person name="Labutti K."/>
            <person name="Kuo R."/>
            <person name="Ohm R.A."/>
            <person name="Bhattacharya S.S."/>
            <person name="Shirouzu T."/>
            <person name="Yoshinaga Y."/>
            <person name="Martin F.M."/>
            <person name="Grigoriev I.V."/>
            <person name="Hibbett D.S."/>
        </authorList>
    </citation>
    <scope>NUCLEOTIDE SEQUENCE [LARGE SCALE GENOMIC DNA]</scope>
    <source>
        <strain evidence="2 3">HHB12733</strain>
    </source>
</reference>
<dbReference type="EMBL" id="KV423982">
    <property type="protein sequence ID" value="KZT56150.1"/>
    <property type="molecule type" value="Genomic_DNA"/>
</dbReference>
<evidence type="ECO:0000313" key="3">
    <source>
        <dbReference type="Proteomes" id="UP000076842"/>
    </source>
</evidence>
<feature type="region of interest" description="Disordered" evidence="1">
    <location>
        <begin position="75"/>
        <end position="95"/>
    </location>
</feature>
<feature type="region of interest" description="Disordered" evidence="1">
    <location>
        <begin position="139"/>
        <end position="175"/>
    </location>
</feature>
<protein>
    <submittedName>
        <fullName evidence="2">Uncharacterized protein</fullName>
    </submittedName>
</protein>
<dbReference type="InParanoid" id="A0A165F475"/>
<dbReference type="Proteomes" id="UP000076842">
    <property type="component" value="Unassembled WGS sequence"/>
</dbReference>